<evidence type="ECO:0000313" key="3">
    <source>
        <dbReference type="EMBL" id="CAD2222927.1"/>
    </source>
</evidence>
<feature type="compositionally biased region" description="Low complexity" evidence="2">
    <location>
        <begin position="31"/>
        <end position="51"/>
    </location>
</feature>
<evidence type="ECO:0000256" key="2">
    <source>
        <dbReference type="SAM" id="MobiDB-lite"/>
    </source>
</evidence>
<dbReference type="EMBL" id="LR877173">
    <property type="protein sequence ID" value="CAD2222927.1"/>
    <property type="molecule type" value="Genomic_DNA"/>
</dbReference>
<feature type="region of interest" description="Disordered" evidence="2">
    <location>
        <begin position="370"/>
        <end position="402"/>
    </location>
</feature>
<proteinExistence type="predicted"/>
<dbReference type="VEuPathDB" id="TriTrypDB:ADEAN_001048300"/>
<dbReference type="InterPro" id="IPR036420">
    <property type="entry name" value="BRCT_dom_sf"/>
</dbReference>
<evidence type="ECO:0008006" key="5">
    <source>
        <dbReference type="Google" id="ProtNLM"/>
    </source>
</evidence>
<accession>A0A7G2CUL5</accession>
<keyword evidence="4" id="KW-1185">Reference proteome</keyword>
<keyword evidence="1" id="KW-0175">Coiled coil</keyword>
<dbReference type="Proteomes" id="UP000515908">
    <property type="component" value="Chromosome 29"/>
</dbReference>
<feature type="compositionally biased region" description="Basic residues" evidence="2">
    <location>
        <begin position="299"/>
        <end position="308"/>
    </location>
</feature>
<protein>
    <recommendedName>
        <fullName evidence="5">BRCT domain-containing protein</fullName>
    </recommendedName>
</protein>
<feature type="compositionally biased region" description="Polar residues" evidence="2">
    <location>
        <begin position="52"/>
        <end position="66"/>
    </location>
</feature>
<gene>
    <name evidence="3" type="ORF">ADEAN_001048300</name>
</gene>
<feature type="region of interest" description="Disordered" evidence="2">
    <location>
        <begin position="261"/>
        <end position="339"/>
    </location>
</feature>
<reference evidence="3 4" key="1">
    <citation type="submission" date="2020-08" db="EMBL/GenBank/DDBJ databases">
        <authorList>
            <person name="Newling K."/>
            <person name="Davey J."/>
            <person name="Forrester S."/>
        </authorList>
    </citation>
    <scope>NUCLEOTIDE SEQUENCE [LARGE SCALE GENOMIC DNA]</scope>
    <source>
        <strain evidence="4">Crithidia deanei Carvalho (ATCC PRA-265)</strain>
    </source>
</reference>
<name>A0A7G2CUL5_9TRYP</name>
<feature type="coiled-coil region" evidence="1">
    <location>
        <begin position="95"/>
        <end position="190"/>
    </location>
</feature>
<evidence type="ECO:0000313" key="4">
    <source>
        <dbReference type="Proteomes" id="UP000515908"/>
    </source>
</evidence>
<sequence length="561" mass="62508">MDSNVVQLLQQLTANPNTLNQLQSVLTLINENNNNNNNSNNSSQETLLQSNVSGTSSPPVSLTHTAYNAHKGPTTHARPNSNNNNNREEYFRRQCEEKDSVIQQLKGQMDLMKKEQQLHVSETEKRINAADQRYRAAEKEVAKLSQRLEKLTETVESQKKQAARTGERHALELEATKQSYEKILQQKEDAFEDTLKKMVKVNQLKSVAMQFEDTVKTAKSLRELPMNEPYTVVKKKEPVVKPDSVPLTGVKRERTEEEALYEEVHGRPYQPRPHSEVLSSTPTSTSVKRSTHIVATASRGRHKARRTPRTPSATHADRVHSRSPAPAMKSAPQEGEVRPSTAFVEQYNQPQQRPPYRPVGRVAGRLPHAAVAPVPNVPSGTSSPALGPTRSPSPVNPRRGPVAPRRFLFTALPEDEVLDLKEHITAMGQDSAYIQQGETDEAPHRSTTHVVLRGAPRTVKALSALVSGMWLVSPDYITNSRRAGFWLDESDEGGLRVFPPPLKCQRFLLSIPNEALKEKLAEVIHYGGGDIVEFTNSKVEEEEVVVITSGADLLKYATSRP</sequence>
<dbReference type="SUPFAM" id="SSF52113">
    <property type="entry name" value="BRCT domain"/>
    <property type="match status" value="1"/>
</dbReference>
<evidence type="ECO:0000256" key="1">
    <source>
        <dbReference type="SAM" id="Coils"/>
    </source>
</evidence>
<organism evidence="3 4">
    <name type="scientific">Angomonas deanei</name>
    <dbReference type="NCBI Taxonomy" id="59799"/>
    <lineage>
        <taxon>Eukaryota</taxon>
        <taxon>Discoba</taxon>
        <taxon>Euglenozoa</taxon>
        <taxon>Kinetoplastea</taxon>
        <taxon>Metakinetoplastina</taxon>
        <taxon>Trypanosomatida</taxon>
        <taxon>Trypanosomatidae</taxon>
        <taxon>Strigomonadinae</taxon>
        <taxon>Angomonas</taxon>
    </lineage>
</organism>
<dbReference type="AlphaFoldDB" id="A0A7G2CUL5"/>
<feature type="region of interest" description="Disordered" evidence="2">
    <location>
        <begin position="31"/>
        <end position="86"/>
    </location>
</feature>
<dbReference type="Gene3D" id="3.40.50.10190">
    <property type="entry name" value="BRCT domain"/>
    <property type="match status" value="1"/>
</dbReference>
<feature type="compositionally biased region" description="Polar residues" evidence="2">
    <location>
        <begin position="277"/>
        <end position="288"/>
    </location>
</feature>